<protein>
    <submittedName>
        <fullName evidence="1">Methyl-accepting chemotaxis protein</fullName>
    </submittedName>
</protein>
<sequence>MSAPVFITAAAISAELHQAMLEARGLALTAKNARALAVRAGSRTVGFRAITDFIEELASTIIRQSQNINVLAEHLSQQAVNAWRADMASKHFDWVCTQNSRYQNSLTVSINECKAKQLALSIELQKGISLLTDQLEESRKQIRTANLIATSSHVEASSAGEFRRQLEVIADTIRATAGQIGAHLTKANALLSQSNKGRRA</sequence>
<gene>
    <name evidence="1" type="ORF">MGWOODY_Tha2834</name>
</gene>
<dbReference type="EMBL" id="CZQC01000072">
    <property type="protein sequence ID" value="CUS42960.1"/>
    <property type="molecule type" value="Genomic_DNA"/>
</dbReference>
<reference evidence="1" key="1">
    <citation type="submission" date="2015-10" db="EMBL/GenBank/DDBJ databases">
        <authorList>
            <person name="Gilbert D.G."/>
        </authorList>
    </citation>
    <scope>NUCLEOTIDE SEQUENCE</scope>
</reference>
<proteinExistence type="predicted"/>
<dbReference type="AlphaFoldDB" id="A0A160TED2"/>
<name>A0A160TED2_9ZZZZ</name>
<accession>A0A160TED2</accession>
<evidence type="ECO:0000313" key="1">
    <source>
        <dbReference type="EMBL" id="CUS42960.1"/>
    </source>
</evidence>
<organism evidence="1">
    <name type="scientific">hydrothermal vent metagenome</name>
    <dbReference type="NCBI Taxonomy" id="652676"/>
    <lineage>
        <taxon>unclassified sequences</taxon>
        <taxon>metagenomes</taxon>
        <taxon>ecological metagenomes</taxon>
    </lineage>
</organism>